<name>A0A450YHM1_9GAMM</name>
<protein>
    <recommendedName>
        <fullName evidence="3">AAA ATPase domain-containing protein</fullName>
    </recommendedName>
</protein>
<feature type="region of interest" description="Disordered" evidence="1">
    <location>
        <begin position="161"/>
        <end position="181"/>
    </location>
</feature>
<gene>
    <name evidence="2" type="ORF">BECKTC1821E_GA0114239_100924</name>
</gene>
<dbReference type="EMBL" id="CAADFT010000009">
    <property type="protein sequence ID" value="VFK41011.1"/>
    <property type="molecule type" value="Genomic_DNA"/>
</dbReference>
<evidence type="ECO:0008006" key="3">
    <source>
        <dbReference type="Google" id="ProtNLM"/>
    </source>
</evidence>
<evidence type="ECO:0000256" key="1">
    <source>
        <dbReference type="SAM" id="MobiDB-lite"/>
    </source>
</evidence>
<dbReference type="AlphaFoldDB" id="A0A450YHM1"/>
<dbReference type="Gene3D" id="3.40.50.300">
    <property type="entry name" value="P-loop containing nucleotide triphosphate hydrolases"/>
    <property type="match status" value="1"/>
</dbReference>
<dbReference type="SUPFAM" id="SSF52540">
    <property type="entry name" value="P-loop containing nucleoside triphosphate hydrolases"/>
    <property type="match status" value="1"/>
</dbReference>
<dbReference type="InterPro" id="IPR027417">
    <property type="entry name" value="P-loop_NTPase"/>
</dbReference>
<feature type="region of interest" description="Disordered" evidence="1">
    <location>
        <begin position="1"/>
        <end position="26"/>
    </location>
</feature>
<proteinExistence type="predicted"/>
<organism evidence="2">
    <name type="scientific">Candidatus Kentrum sp. TC</name>
    <dbReference type="NCBI Taxonomy" id="2126339"/>
    <lineage>
        <taxon>Bacteria</taxon>
        <taxon>Pseudomonadati</taxon>
        <taxon>Pseudomonadota</taxon>
        <taxon>Gammaproteobacteria</taxon>
        <taxon>Candidatus Kentrum</taxon>
    </lineage>
</organism>
<evidence type="ECO:0000313" key="2">
    <source>
        <dbReference type="EMBL" id="VFK41011.1"/>
    </source>
</evidence>
<reference evidence="2" key="1">
    <citation type="submission" date="2019-02" db="EMBL/GenBank/DDBJ databases">
        <authorList>
            <person name="Gruber-Vodicka R. H."/>
            <person name="Seah K. B. B."/>
        </authorList>
    </citation>
    <scope>NUCLEOTIDE SEQUENCE</scope>
    <source>
        <strain evidence="2">BECK_BZ125</strain>
    </source>
</reference>
<accession>A0A450YHM1</accession>
<sequence length="442" mass="50758">MEKATSKRQLLITSSIDDHEPMNNPQSNFRVQFGTYENEGFLSPAERLDRVRSGENPFVVGKALPENSPAFFERDRIMFGIFANLLHPNSGRVSILGERRMGKSSLLNQIFATLGSEENLISIFTDVQGWPSEYSPAEFFSDLHRIILSVLPSPSFQKALESGAGSGGKKRRKPFVGPPVNPNAPVNDYAGFRDFIQRRNGVYRFILILDEFEAMVDSARFDREFFENLRDLGITPRYKFGYLLTTKQPLSDLQRRYPDFENSAFWDIFGLPHTVGLLRPEETTKPMRELWRRSLGKSLSLDDADRIQKEMGSHPFPIQVLSREMWRISVGKHPIDSERIKLELWDYFRQLWEDRSREEKDVLFDVLDEKTGPDNGTLWDLRQRGLLTKNNALFSRLFRDFMLQSVDRDSSKTPEGGPPDGSDWLDKGLEFISDITGKIAST</sequence>